<reference evidence="1" key="2">
    <citation type="submission" date="2025-09" db="UniProtKB">
        <authorList>
            <consortium name="EnsemblPlants"/>
        </authorList>
    </citation>
    <scope>IDENTIFICATION</scope>
</reference>
<keyword evidence="2" id="KW-1185">Reference proteome</keyword>
<sequence>MAGDEAEAGGTECCYYTTDDALSHVGFGRFQALVLAYAGVGWTAEAMEIMMLSFVGPSVKDEWGISGQQEGLITSVVFAGMIVGACLGGVISDSYGRRAGFLFTAVVTEFVPAAKRGTWVVVFHCTWTFGTIFQALIAWTIMPVLGWRWLIALSSSPCFVLLMFYGLTPESPRYLYSRGRTADAKFILERIARMNNMALPSGILIPQKRSDNDVDVETIIPLITSQDSDATDMSISAKYSCTNAFRTLVSRSLIKSTLLLWFVYFAFSFAYYGIVLLTSELSSGERRCSPAGMHLRQQNDVRLYRDVLVTSIAEIPGLILAALLVDRVGRKLSMGGFIILCFAFIAPLAVPLGEGLATTLLFSARACIMGSYAVLYIYGPEIYPTSCRNTGVGIATSIGRIGGMVAPLIAVGLLENCHQKEAVLIFNMVLFLAAVACALFPLETKGCQIQ</sequence>
<dbReference type="EnsemblPlants" id="AVESA.00010b.r2.2CG0271920.1">
    <property type="protein sequence ID" value="AVESA.00010b.r2.2CG0271920.1.CDS"/>
    <property type="gene ID" value="AVESA.00010b.r2.2CG0271920"/>
</dbReference>
<protein>
    <submittedName>
        <fullName evidence="1">Uncharacterized protein</fullName>
    </submittedName>
</protein>
<accession>A0ACD5UMI4</accession>
<evidence type="ECO:0000313" key="2">
    <source>
        <dbReference type="Proteomes" id="UP001732700"/>
    </source>
</evidence>
<organism evidence="1 2">
    <name type="scientific">Avena sativa</name>
    <name type="common">Oat</name>
    <dbReference type="NCBI Taxonomy" id="4498"/>
    <lineage>
        <taxon>Eukaryota</taxon>
        <taxon>Viridiplantae</taxon>
        <taxon>Streptophyta</taxon>
        <taxon>Embryophyta</taxon>
        <taxon>Tracheophyta</taxon>
        <taxon>Spermatophyta</taxon>
        <taxon>Magnoliopsida</taxon>
        <taxon>Liliopsida</taxon>
        <taxon>Poales</taxon>
        <taxon>Poaceae</taxon>
        <taxon>BOP clade</taxon>
        <taxon>Pooideae</taxon>
        <taxon>Poodae</taxon>
        <taxon>Poeae</taxon>
        <taxon>Poeae Chloroplast Group 1 (Aveneae type)</taxon>
        <taxon>Aveninae</taxon>
        <taxon>Avena</taxon>
    </lineage>
</organism>
<reference evidence="1" key="1">
    <citation type="submission" date="2021-05" db="EMBL/GenBank/DDBJ databases">
        <authorList>
            <person name="Scholz U."/>
            <person name="Mascher M."/>
            <person name="Fiebig A."/>
        </authorList>
    </citation>
    <scope>NUCLEOTIDE SEQUENCE [LARGE SCALE GENOMIC DNA]</scope>
</reference>
<evidence type="ECO:0000313" key="1">
    <source>
        <dbReference type="EnsemblPlants" id="AVESA.00010b.r2.2CG0271920.1.CDS"/>
    </source>
</evidence>
<proteinExistence type="predicted"/>
<dbReference type="Proteomes" id="UP001732700">
    <property type="component" value="Chromosome 2C"/>
</dbReference>
<name>A0ACD5UMI4_AVESA</name>